<dbReference type="InterPro" id="IPR011009">
    <property type="entry name" value="Kinase-like_dom_sf"/>
</dbReference>
<keyword evidence="9 13" id="KW-1133">Transmembrane helix</keyword>
<keyword evidence="11" id="KW-0325">Glycoprotein</keyword>
<dbReference type="PANTHER" id="PTHR46008:SF2">
    <property type="entry name" value="LEAF RUST 10 DISEASE-RESISTANCE LOCUS RECEPTOR-LIKE PROTEIN KINASE-LIKE 1.4"/>
    <property type="match status" value="1"/>
</dbReference>
<evidence type="ECO:0000256" key="12">
    <source>
        <dbReference type="PROSITE-ProRule" id="PRU10141"/>
    </source>
</evidence>
<evidence type="ECO:0000313" key="17">
    <source>
        <dbReference type="Proteomes" id="UP001372338"/>
    </source>
</evidence>
<keyword evidence="2" id="KW-0723">Serine/threonine-protein kinase</keyword>
<feature type="signal peptide" evidence="14">
    <location>
        <begin position="1"/>
        <end position="28"/>
    </location>
</feature>
<organism evidence="16 17">
    <name type="scientific">Crotalaria pallida</name>
    <name type="common">Smooth rattlebox</name>
    <name type="synonym">Crotalaria striata</name>
    <dbReference type="NCBI Taxonomy" id="3830"/>
    <lineage>
        <taxon>Eukaryota</taxon>
        <taxon>Viridiplantae</taxon>
        <taxon>Streptophyta</taxon>
        <taxon>Embryophyta</taxon>
        <taxon>Tracheophyta</taxon>
        <taxon>Spermatophyta</taxon>
        <taxon>Magnoliopsida</taxon>
        <taxon>eudicotyledons</taxon>
        <taxon>Gunneridae</taxon>
        <taxon>Pentapetalae</taxon>
        <taxon>rosids</taxon>
        <taxon>fabids</taxon>
        <taxon>Fabales</taxon>
        <taxon>Fabaceae</taxon>
        <taxon>Papilionoideae</taxon>
        <taxon>50 kb inversion clade</taxon>
        <taxon>genistoids sensu lato</taxon>
        <taxon>core genistoids</taxon>
        <taxon>Crotalarieae</taxon>
        <taxon>Crotalaria</taxon>
    </lineage>
</organism>
<dbReference type="InterPro" id="IPR008271">
    <property type="entry name" value="Ser/Thr_kinase_AS"/>
</dbReference>
<feature type="domain" description="Protein kinase" evidence="15">
    <location>
        <begin position="259"/>
        <end position="534"/>
    </location>
</feature>
<feature type="binding site" evidence="12">
    <location>
        <position position="287"/>
    </location>
    <ligand>
        <name>ATP</name>
        <dbReference type="ChEBI" id="CHEBI:30616"/>
    </ligand>
</feature>
<dbReference type="SMART" id="SM00220">
    <property type="entry name" value="S_TKc"/>
    <property type="match status" value="1"/>
</dbReference>
<feature type="transmembrane region" description="Helical" evidence="13">
    <location>
        <begin position="183"/>
        <end position="208"/>
    </location>
</feature>
<comment type="subcellular location">
    <subcellularLocation>
        <location evidence="1">Membrane</location>
        <topology evidence="1">Single-pass membrane protein</topology>
    </subcellularLocation>
</comment>
<keyword evidence="8 12" id="KW-0067">ATP-binding</keyword>
<dbReference type="Proteomes" id="UP001372338">
    <property type="component" value="Unassembled WGS sequence"/>
</dbReference>
<dbReference type="GO" id="GO:0004674">
    <property type="term" value="F:protein serine/threonine kinase activity"/>
    <property type="evidence" value="ECO:0007669"/>
    <property type="project" value="UniProtKB-KW"/>
</dbReference>
<evidence type="ECO:0000256" key="9">
    <source>
        <dbReference type="ARBA" id="ARBA00022989"/>
    </source>
</evidence>
<keyword evidence="7" id="KW-0418">Kinase</keyword>
<dbReference type="AlphaFoldDB" id="A0AAN9FIX9"/>
<keyword evidence="6 12" id="KW-0547">Nucleotide-binding</keyword>
<evidence type="ECO:0000256" key="1">
    <source>
        <dbReference type="ARBA" id="ARBA00004167"/>
    </source>
</evidence>
<evidence type="ECO:0000256" key="14">
    <source>
        <dbReference type="SAM" id="SignalP"/>
    </source>
</evidence>
<keyword evidence="17" id="KW-1185">Reference proteome</keyword>
<proteinExistence type="predicted"/>
<dbReference type="FunFam" id="3.30.200.20:FF:000039">
    <property type="entry name" value="receptor-like protein kinase FERONIA"/>
    <property type="match status" value="1"/>
</dbReference>
<gene>
    <name evidence="16" type="ORF">RIF29_15343</name>
</gene>
<dbReference type="InterPro" id="IPR017441">
    <property type="entry name" value="Protein_kinase_ATP_BS"/>
</dbReference>
<evidence type="ECO:0000256" key="5">
    <source>
        <dbReference type="ARBA" id="ARBA00022729"/>
    </source>
</evidence>
<dbReference type="PROSITE" id="PS00107">
    <property type="entry name" value="PROTEIN_KINASE_ATP"/>
    <property type="match status" value="1"/>
</dbReference>
<keyword evidence="4 13" id="KW-0812">Transmembrane</keyword>
<dbReference type="InterPro" id="IPR000719">
    <property type="entry name" value="Prot_kinase_dom"/>
</dbReference>
<evidence type="ECO:0000256" key="10">
    <source>
        <dbReference type="ARBA" id="ARBA00023136"/>
    </source>
</evidence>
<evidence type="ECO:0000256" key="2">
    <source>
        <dbReference type="ARBA" id="ARBA00022527"/>
    </source>
</evidence>
<accession>A0AAN9FIX9</accession>
<dbReference type="EMBL" id="JAYWIO010000003">
    <property type="protein sequence ID" value="KAK7274260.1"/>
    <property type="molecule type" value="Genomic_DNA"/>
</dbReference>
<evidence type="ECO:0000256" key="6">
    <source>
        <dbReference type="ARBA" id="ARBA00022741"/>
    </source>
</evidence>
<dbReference type="Pfam" id="PF00069">
    <property type="entry name" value="Pkinase"/>
    <property type="match status" value="1"/>
</dbReference>
<keyword evidence="10 13" id="KW-0472">Membrane</keyword>
<evidence type="ECO:0000313" key="16">
    <source>
        <dbReference type="EMBL" id="KAK7274260.1"/>
    </source>
</evidence>
<comment type="caution">
    <text evidence="16">The sequence shown here is derived from an EMBL/GenBank/DDBJ whole genome shotgun (WGS) entry which is preliminary data.</text>
</comment>
<evidence type="ECO:0000256" key="7">
    <source>
        <dbReference type="ARBA" id="ARBA00022777"/>
    </source>
</evidence>
<keyword evidence="3" id="KW-0808">Transferase</keyword>
<dbReference type="GO" id="GO:0005886">
    <property type="term" value="C:plasma membrane"/>
    <property type="evidence" value="ECO:0007669"/>
    <property type="project" value="UniProtKB-ARBA"/>
</dbReference>
<dbReference type="CDD" id="cd14066">
    <property type="entry name" value="STKc_IRAK"/>
    <property type="match status" value="1"/>
</dbReference>
<dbReference type="PROSITE" id="PS00108">
    <property type="entry name" value="PROTEIN_KINASE_ST"/>
    <property type="match status" value="1"/>
</dbReference>
<protein>
    <recommendedName>
        <fullName evidence="15">Protein kinase domain-containing protein</fullName>
    </recommendedName>
</protein>
<evidence type="ECO:0000256" key="13">
    <source>
        <dbReference type="SAM" id="Phobius"/>
    </source>
</evidence>
<evidence type="ECO:0000256" key="11">
    <source>
        <dbReference type="ARBA" id="ARBA00023180"/>
    </source>
</evidence>
<sequence length="552" mass="61835">MFSRMGATASECLLGYLVLVRYFVLLLSAEIGNEYPVECPSSFECGVLGYIHFPFTNTANPECGLVIRGCDNYNADKVEIQLEHNQWYKVQNILQRKYEYNLIFIDYLPQKVSHQSAPPSTECLSSICTAINYNITDTILPHGTPLMSLQILNTSKFYKCNHKTHKIYEKPYANCGDSNKEKIIIGLSIGIGLAIMTIIALLVIVLVYKRRYNSSGDKIQPRNIYSEPSSNMNTETGTAIYFGVPIFSYEELQEATNNFDQARELGEGGFGTVYYGKLRDGREVAVKHLYKRNYRPVESFINEIQILTRLRHTNLVSLYGCTSRHSHELLLVYEYVPNGTLGGHLHGDIAKPDLMPWPVRMKIAIDTASALAYLHASDIIHRDVKTSNILLDNNFCVKVADFGLSRLFPNDVTHISTAPRGTLGYVDPDYRICYQLTTKSDVYSFGVVLVELISSLPAVDMARESNEVKLANLAIRKIQRRAFGELVDPSLGYQSDENIKRTITSVAELAFQCLQGDKDLRPSMGEVLEELQGIESGKDVAGCLEGIDVHGA</sequence>
<dbReference type="FunFam" id="1.10.510.10:FF:000161">
    <property type="entry name" value="Wall-associated receptor kinase-like 20"/>
    <property type="match status" value="1"/>
</dbReference>
<reference evidence="16 17" key="1">
    <citation type="submission" date="2024-01" db="EMBL/GenBank/DDBJ databases">
        <title>The genomes of 5 underutilized Papilionoideae crops provide insights into root nodulation and disease resistanc.</title>
        <authorList>
            <person name="Yuan L."/>
        </authorList>
    </citation>
    <scope>NUCLEOTIDE SEQUENCE [LARGE SCALE GENOMIC DNA]</scope>
    <source>
        <strain evidence="16">ZHUSHIDOU_FW_LH</strain>
        <tissue evidence="16">Leaf</tissue>
    </source>
</reference>
<dbReference type="PANTHER" id="PTHR46008">
    <property type="entry name" value="LEAF RUST 10 DISEASE-RESISTANCE LOCUS RECEPTOR-LIKE PROTEIN KINASE-LIKE 1.4"/>
    <property type="match status" value="1"/>
</dbReference>
<evidence type="ECO:0000256" key="4">
    <source>
        <dbReference type="ARBA" id="ARBA00022692"/>
    </source>
</evidence>
<evidence type="ECO:0000256" key="8">
    <source>
        <dbReference type="ARBA" id="ARBA00022840"/>
    </source>
</evidence>
<evidence type="ECO:0000259" key="15">
    <source>
        <dbReference type="PROSITE" id="PS50011"/>
    </source>
</evidence>
<name>A0AAN9FIX9_CROPI</name>
<dbReference type="Gene3D" id="3.30.200.20">
    <property type="entry name" value="Phosphorylase Kinase, domain 1"/>
    <property type="match status" value="1"/>
</dbReference>
<feature type="chain" id="PRO_5042903726" description="Protein kinase domain-containing protein" evidence="14">
    <location>
        <begin position="29"/>
        <end position="552"/>
    </location>
</feature>
<dbReference type="Gene3D" id="1.10.510.10">
    <property type="entry name" value="Transferase(Phosphotransferase) domain 1"/>
    <property type="match status" value="1"/>
</dbReference>
<dbReference type="PROSITE" id="PS50011">
    <property type="entry name" value="PROTEIN_KINASE_DOM"/>
    <property type="match status" value="1"/>
</dbReference>
<keyword evidence="5 14" id="KW-0732">Signal</keyword>
<dbReference type="SUPFAM" id="SSF56112">
    <property type="entry name" value="Protein kinase-like (PK-like)"/>
    <property type="match status" value="1"/>
</dbReference>
<dbReference type="GO" id="GO:0005524">
    <property type="term" value="F:ATP binding"/>
    <property type="evidence" value="ECO:0007669"/>
    <property type="project" value="UniProtKB-UniRule"/>
</dbReference>
<evidence type="ECO:0000256" key="3">
    <source>
        <dbReference type="ARBA" id="ARBA00022679"/>
    </source>
</evidence>